<reference evidence="1" key="1">
    <citation type="journal article" date="2021" name="Proc. Natl. Acad. Sci. U.S.A.">
        <title>A Catalog of Tens of Thousands of Viruses from Human Metagenomes Reveals Hidden Associations with Chronic Diseases.</title>
        <authorList>
            <person name="Tisza M.J."/>
            <person name="Buck C.B."/>
        </authorList>
    </citation>
    <scope>NUCLEOTIDE SEQUENCE</scope>
    <source>
        <strain evidence="1">CtsBB38</strain>
    </source>
</reference>
<evidence type="ECO:0000313" key="1">
    <source>
        <dbReference type="EMBL" id="DAD86455.1"/>
    </source>
</evidence>
<protein>
    <submittedName>
        <fullName evidence="1">Uncharacterized protein</fullName>
    </submittedName>
</protein>
<accession>A0A8S5MWH6</accession>
<proteinExistence type="predicted"/>
<name>A0A8S5MWH6_9CAUD</name>
<dbReference type="EMBL" id="BK014999">
    <property type="protein sequence ID" value="DAD86455.1"/>
    <property type="molecule type" value="Genomic_DNA"/>
</dbReference>
<sequence length="44" mass="5354">MPYLPPVLRPTTIIYNVFKNKENLTNTRFYGYPRTLCRIYILIF</sequence>
<organism evidence="1">
    <name type="scientific">Siphoviridae sp. ctsBB38</name>
    <dbReference type="NCBI Taxonomy" id="2826482"/>
    <lineage>
        <taxon>Viruses</taxon>
        <taxon>Duplodnaviria</taxon>
        <taxon>Heunggongvirae</taxon>
        <taxon>Uroviricota</taxon>
        <taxon>Caudoviricetes</taxon>
    </lineage>
</organism>